<proteinExistence type="inferred from homology"/>
<evidence type="ECO:0000313" key="8">
    <source>
        <dbReference type="Proteomes" id="UP000002772"/>
    </source>
</evidence>
<dbReference type="InterPro" id="IPR039426">
    <property type="entry name" value="TonB-dep_rcpt-like"/>
</dbReference>
<dbReference type="InterPro" id="IPR012910">
    <property type="entry name" value="Plug_dom"/>
</dbReference>
<dbReference type="InterPro" id="IPR023997">
    <property type="entry name" value="TonB-dep_OMP_SusC/RagA_CS"/>
</dbReference>
<dbReference type="Proteomes" id="UP000002772">
    <property type="component" value="Unassembled WGS sequence"/>
</dbReference>
<dbReference type="STRING" id="688246.Premu_0738"/>
<keyword evidence="4" id="KW-1134">Transmembrane beta strand</keyword>
<dbReference type="GO" id="GO:0009279">
    <property type="term" value="C:cell outer membrane"/>
    <property type="evidence" value="ECO:0007669"/>
    <property type="project" value="UniProtKB-SubCell"/>
</dbReference>
<evidence type="ECO:0000256" key="4">
    <source>
        <dbReference type="PROSITE-ProRule" id="PRU01360"/>
    </source>
</evidence>
<dbReference type="SUPFAM" id="SSF56935">
    <property type="entry name" value="Porins"/>
    <property type="match status" value="1"/>
</dbReference>
<keyword evidence="8" id="KW-1185">Reference proteome</keyword>
<reference evidence="8" key="1">
    <citation type="journal article" date="2011" name="Stand. Genomic Sci.">
        <title>Non-contiguous finished genome sequence of the opportunistic oral pathogen Prevotella multisaccharivorax type strain (PPPA20).</title>
        <authorList>
            <person name="Pati A."/>
            <person name="Gronow S."/>
            <person name="Lu M."/>
            <person name="Lapidus A."/>
            <person name="Nolan M."/>
            <person name="Lucas S."/>
            <person name="Hammon N."/>
            <person name="Deshpande S."/>
            <person name="Cheng J.F."/>
            <person name="Tapia R."/>
            <person name="Han C."/>
            <person name="Goodwin L."/>
            <person name="Pitluck S."/>
            <person name="Liolios K."/>
            <person name="Pagani I."/>
            <person name="Mavromatis K."/>
            <person name="Mikhailova N."/>
            <person name="Huntemann M."/>
            <person name="Chen A."/>
            <person name="Palaniappan K."/>
            <person name="Land M."/>
            <person name="Hauser L."/>
            <person name="Detter J.C."/>
            <person name="Brambilla E.M."/>
            <person name="Rohde M."/>
            <person name="Goker M."/>
            <person name="Woyke T."/>
            <person name="Bristow J."/>
            <person name="Eisen J.A."/>
            <person name="Markowitz V."/>
            <person name="Hugenholtz P."/>
            <person name="Kyrpides N.C."/>
            <person name="Klenk H.P."/>
            <person name="Ivanova N."/>
        </authorList>
    </citation>
    <scope>NUCLEOTIDE SEQUENCE [LARGE SCALE GENOMIC DNA]</scope>
    <source>
        <strain evidence="8">DSM 17128</strain>
    </source>
</reference>
<evidence type="ECO:0000259" key="6">
    <source>
        <dbReference type="SMART" id="SM00965"/>
    </source>
</evidence>
<accession>F8N6I6</accession>
<evidence type="ECO:0000256" key="1">
    <source>
        <dbReference type="ARBA" id="ARBA00022448"/>
    </source>
</evidence>
<dbReference type="SMART" id="SM00965">
    <property type="entry name" value="STN"/>
    <property type="match status" value="1"/>
</dbReference>
<comment type="subcellular location">
    <subcellularLocation>
        <location evidence="4">Cell outer membrane</location>
        <topology evidence="4">Multi-pass membrane protein</topology>
    </subcellularLocation>
</comment>
<evidence type="ECO:0000313" key="7">
    <source>
        <dbReference type="EMBL" id="EGN56201.1"/>
    </source>
</evidence>
<dbReference type="Pfam" id="PF07715">
    <property type="entry name" value="Plug"/>
    <property type="match status" value="1"/>
</dbReference>
<evidence type="ECO:0000256" key="2">
    <source>
        <dbReference type="ARBA" id="ARBA00023136"/>
    </source>
</evidence>
<dbReference type="FunFam" id="2.170.130.10:FF:000003">
    <property type="entry name" value="SusC/RagA family TonB-linked outer membrane protein"/>
    <property type="match status" value="1"/>
</dbReference>
<dbReference type="Pfam" id="PF13715">
    <property type="entry name" value="CarbopepD_reg_2"/>
    <property type="match status" value="1"/>
</dbReference>
<keyword evidence="4 5" id="KW-0812">Transmembrane</keyword>
<feature type="transmembrane region" description="Helical" evidence="5">
    <location>
        <begin position="21"/>
        <end position="39"/>
    </location>
</feature>
<gene>
    <name evidence="7" type="ORF">Premu_0738</name>
</gene>
<keyword evidence="2 4" id="KW-0472">Membrane</keyword>
<feature type="domain" description="Secretin/TonB short N-terminal" evidence="6">
    <location>
        <begin position="70"/>
        <end position="122"/>
    </location>
</feature>
<dbReference type="NCBIfam" id="TIGR04056">
    <property type="entry name" value="OMP_RagA_SusC"/>
    <property type="match status" value="1"/>
</dbReference>
<protein>
    <submittedName>
        <fullName evidence="7">TonB-dependent receptor plug</fullName>
    </submittedName>
</protein>
<dbReference type="eggNOG" id="COG1629">
    <property type="taxonomic scope" value="Bacteria"/>
</dbReference>
<dbReference type="EMBL" id="GL945017">
    <property type="protein sequence ID" value="EGN56201.1"/>
    <property type="molecule type" value="Genomic_DNA"/>
</dbReference>
<dbReference type="Gene3D" id="2.60.40.1120">
    <property type="entry name" value="Carboxypeptidase-like, regulatory domain"/>
    <property type="match status" value="1"/>
</dbReference>
<sequence>MYKIKETFSPFLSKKENGMGRIIRISIFLLFICVLNISGKNDSLPSRITISVNNSTIISVINKIEHNEGYVFIFNEDVRKELNRRITFDGRDMSVVAVLNSIFSNTDIAYKISERQITLYKQKGLKKTTLASQRLSDTHASSDKITVQGKVIDKQTKEGLIGATVTIKGLSKGTVTDINGNFSMTVPYADAILVVSYVGYQPKEIHIEGRRNIEVNMIEDSKALEEVVAVGYTRQRKETLTGAVATITTRDLTQSPTANINNALAGRLPGLIANQYSGGEPGVDKAEIFIRGKATFNDQSPIVIIDGVEREMSYLSADEIETFTILKDASATAQYGIRGANGVVVITTKRGQANERAMVNFKASFGFDKAVKYPSYLGSADYAMLFNEAMTNDAKMNGYSDTEIAKLPLFSQKAIDAFRNGEGYNWDYFNYAFKTAPQQDYTLSIQGGSDKVQYFVMANYFTQGTNFRYMSEANNGANGKFDRYNIRSNIDINITKDFYARFDIGGRITDRTSPGTSASKIVTLANTQPPMLPITLEPTGNPANDQIFANNPRGVLFGTQTYRYNILGELTRTGYQNEKNTYFEGTLTLGHRLDFITPGLKVEGSFSYDFHGCRWIKRDVPYYGEGYKNFPGYATFEPTEGIDVYMDPTTPYTGTYGGGNKYTIDQTRNNSVDNKNQETKYYAQFKIEYNHTFNNIHEVTAMFLANRSERTVGNDPYYRYQGMTGHATYNYRRTYLSEFSFGYNGSENFARGKRYGFFPSASLGWVITNEKFMAKTTSWLDYLKIRASYGLVGSDKLPSDRFAYLAYYENADSYSFGPTLDNWLRGNKESRLANASLTWEKAKKTNFGIDVTMLNQRLSLTFDYFIENRYNILTNLNTNAGDDIQRIDYPGIVGKSAPYINSSKVRNHGFDMEINWRDHVGKDLHYYIKPNFTFARNKIVFTNEIDWGTNTWRKATGKSMYTNFCYVFDHFVANQAEADALNKSGIQAAAGKLIPGDVVYKDLNGDNVIDDKDRAATGYPRSPEIMFGIPIGISYKGVDFSILFQGAAHTSIQLTGAAIYDFPNFDQDKMGKVKPIHLQRWTPETAETAKYPALHLGTHLNNKNGHSSLFLYDGQYVRLKNIEVGYSLPYNIIKIANLQQVRFYIQGQNLITWDKLDDADVDPETSSNGTWYPIQKTINFGVNITF</sequence>
<dbReference type="InterPro" id="IPR011662">
    <property type="entry name" value="Secretin/TonB_short_N"/>
</dbReference>
<keyword evidence="7" id="KW-0675">Receptor</keyword>
<dbReference type="RefSeq" id="WP_007573185.1">
    <property type="nucleotide sequence ID" value="NZ_BPTS01000001.1"/>
</dbReference>
<name>F8N6I6_9BACT</name>
<dbReference type="SUPFAM" id="SSF49464">
    <property type="entry name" value="Carboxypeptidase regulatory domain-like"/>
    <property type="match status" value="1"/>
</dbReference>
<dbReference type="HOGENOM" id="CLU_004317_1_0_10"/>
<dbReference type="InterPro" id="IPR037066">
    <property type="entry name" value="Plug_dom_sf"/>
</dbReference>
<dbReference type="PROSITE" id="PS52016">
    <property type="entry name" value="TONB_DEPENDENT_REC_3"/>
    <property type="match status" value="1"/>
</dbReference>
<dbReference type="InterPro" id="IPR023996">
    <property type="entry name" value="TonB-dep_OMP_SusC/RagA"/>
</dbReference>
<keyword evidence="5" id="KW-1133">Transmembrane helix</keyword>
<dbReference type="NCBIfam" id="TIGR04057">
    <property type="entry name" value="SusC_RagA_signa"/>
    <property type="match status" value="1"/>
</dbReference>
<keyword evidence="3 4" id="KW-0998">Cell outer membrane</keyword>
<dbReference type="Gene3D" id="2.170.130.10">
    <property type="entry name" value="TonB-dependent receptor, plug domain"/>
    <property type="match status" value="1"/>
</dbReference>
<organism evidence="7 8">
    <name type="scientific">Hallella multisaccharivorax DSM 17128</name>
    <dbReference type="NCBI Taxonomy" id="688246"/>
    <lineage>
        <taxon>Bacteria</taxon>
        <taxon>Pseudomonadati</taxon>
        <taxon>Bacteroidota</taxon>
        <taxon>Bacteroidia</taxon>
        <taxon>Bacteroidales</taxon>
        <taxon>Prevotellaceae</taxon>
        <taxon>Hallella</taxon>
    </lineage>
</organism>
<evidence type="ECO:0000256" key="5">
    <source>
        <dbReference type="SAM" id="Phobius"/>
    </source>
</evidence>
<evidence type="ECO:0000256" key="3">
    <source>
        <dbReference type="ARBA" id="ARBA00023237"/>
    </source>
</evidence>
<comment type="similarity">
    <text evidence="4">Belongs to the TonB-dependent receptor family.</text>
</comment>
<keyword evidence="1 4" id="KW-0813">Transport</keyword>
<dbReference type="AlphaFoldDB" id="F8N6I6"/>
<dbReference type="InterPro" id="IPR008969">
    <property type="entry name" value="CarboxyPept-like_regulatory"/>
</dbReference>